<name>A0ABD4Z9J7_9CREN</name>
<comment type="caution">
    <text evidence="2">The sequence shown here is derived from an EMBL/GenBank/DDBJ whole genome shotgun (WGS) entry which is preliminary data.</text>
</comment>
<evidence type="ECO:0000313" key="2">
    <source>
        <dbReference type="EMBL" id="MDK6028763.1"/>
    </source>
</evidence>
<organism evidence="2 3">
    <name type="scientific">Ignisphaera cupida</name>
    <dbReference type="NCBI Taxonomy" id="3050454"/>
    <lineage>
        <taxon>Archaea</taxon>
        <taxon>Thermoproteota</taxon>
        <taxon>Thermoprotei</taxon>
        <taxon>Desulfurococcales</taxon>
        <taxon>Desulfurococcaceae</taxon>
        <taxon>Ignisphaera</taxon>
    </lineage>
</organism>
<feature type="transmembrane region" description="Helical" evidence="1">
    <location>
        <begin position="140"/>
        <end position="159"/>
    </location>
</feature>
<keyword evidence="1" id="KW-0812">Transmembrane</keyword>
<proteinExistence type="predicted"/>
<feature type="transmembrane region" description="Helical" evidence="1">
    <location>
        <begin position="96"/>
        <end position="119"/>
    </location>
</feature>
<protein>
    <submittedName>
        <fullName evidence="2">Metal-dependent hydrolase</fullName>
    </submittedName>
</protein>
<dbReference type="InterPro" id="IPR007404">
    <property type="entry name" value="YdjM-like"/>
</dbReference>
<dbReference type="EMBL" id="JASNVW010000003">
    <property type="protein sequence ID" value="MDK6028763.1"/>
    <property type="molecule type" value="Genomic_DNA"/>
</dbReference>
<sequence>MKRSTHNIFSFAIGLWLAEALPITSYLIVNTITVVALSTFVNWFIDSIGGHNRYRRTPYTHSLLGVLLVSTIVAILINLLILSTKIAISHQIIQKIFVISLVIGLSHLLLDSLTADGIVLMWPFIKKRFAFTKMRFDNKLLNGLTTLISIMLLALYINYKIA</sequence>
<gene>
    <name evidence="2" type="ORF">QPL79_05250</name>
</gene>
<dbReference type="GO" id="GO:0016787">
    <property type="term" value="F:hydrolase activity"/>
    <property type="evidence" value="ECO:0007669"/>
    <property type="project" value="UniProtKB-KW"/>
</dbReference>
<dbReference type="RefSeq" id="WP_285273750.1">
    <property type="nucleotide sequence ID" value="NZ_JASNVW010000003.1"/>
</dbReference>
<dbReference type="Proteomes" id="UP001529235">
    <property type="component" value="Unassembled WGS sequence"/>
</dbReference>
<dbReference type="AlphaFoldDB" id="A0ABD4Z9J7"/>
<feature type="transmembrane region" description="Helical" evidence="1">
    <location>
        <begin position="62"/>
        <end position="84"/>
    </location>
</feature>
<feature type="transmembrane region" description="Helical" evidence="1">
    <location>
        <begin position="30"/>
        <end position="50"/>
    </location>
</feature>
<keyword evidence="1" id="KW-1133">Transmembrane helix</keyword>
<keyword evidence="2" id="KW-0378">Hydrolase</keyword>
<reference evidence="2 3" key="1">
    <citation type="submission" date="2023-05" db="EMBL/GenBank/DDBJ databases">
        <title>A new hyperthermophilic archaea 'Ignisphaera cupida' sp. nov. and description of the family 'Ignisphaeraceae' fam. nov.</title>
        <authorList>
            <person name="Podosokorskaya O.A."/>
            <person name="Elcheninov A.G."/>
            <person name="Klukina A."/>
            <person name="Merkel A.Y."/>
        </authorList>
    </citation>
    <scope>NUCLEOTIDE SEQUENCE [LARGE SCALE GENOMIC DNA]</scope>
    <source>
        <strain evidence="2 3">4213-co</strain>
    </source>
</reference>
<evidence type="ECO:0000313" key="3">
    <source>
        <dbReference type="Proteomes" id="UP001529235"/>
    </source>
</evidence>
<evidence type="ECO:0000256" key="1">
    <source>
        <dbReference type="SAM" id="Phobius"/>
    </source>
</evidence>
<keyword evidence="1" id="KW-0472">Membrane</keyword>
<keyword evidence="3" id="KW-1185">Reference proteome</keyword>
<dbReference type="Pfam" id="PF04307">
    <property type="entry name" value="YdjM"/>
    <property type="match status" value="1"/>
</dbReference>
<accession>A0ABD4Z9J7</accession>